<protein>
    <submittedName>
        <fullName evidence="2">Uncharacterized protein</fullName>
    </submittedName>
</protein>
<dbReference type="AlphaFoldDB" id="A0AAV3Q4K0"/>
<evidence type="ECO:0000313" key="3">
    <source>
        <dbReference type="Proteomes" id="UP001454036"/>
    </source>
</evidence>
<feature type="transmembrane region" description="Helical" evidence="1">
    <location>
        <begin position="83"/>
        <end position="108"/>
    </location>
</feature>
<reference evidence="2 3" key="1">
    <citation type="submission" date="2024-01" db="EMBL/GenBank/DDBJ databases">
        <title>The complete chloroplast genome sequence of Lithospermum erythrorhizon: insights into the phylogenetic relationship among Boraginaceae species and the maternal lineages of purple gromwells.</title>
        <authorList>
            <person name="Okada T."/>
            <person name="Watanabe K."/>
        </authorList>
    </citation>
    <scope>NUCLEOTIDE SEQUENCE [LARGE SCALE GENOMIC DNA]</scope>
</reference>
<evidence type="ECO:0000313" key="2">
    <source>
        <dbReference type="EMBL" id="GAA0158415.1"/>
    </source>
</evidence>
<feature type="transmembrane region" description="Helical" evidence="1">
    <location>
        <begin position="43"/>
        <end position="63"/>
    </location>
</feature>
<dbReference type="EMBL" id="BAABME010003344">
    <property type="protein sequence ID" value="GAA0158415.1"/>
    <property type="molecule type" value="Genomic_DNA"/>
</dbReference>
<keyword evidence="1" id="KW-0472">Membrane</keyword>
<keyword evidence="3" id="KW-1185">Reference proteome</keyword>
<dbReference type="Proteomes" id="UP001454036">
    <property type="component" value="Unassembled WGS sequence"/>
</dbReference>
<comment type="caution">
    <text evidence="2">The sequence shown here is derived from an EMBL/GenBank/DDBJ whole genome shotgun (WGS) entry which is preliminary data.</text>
</comment>
<name>A0AAV3Q4K0_LITER</name>
<keyword evidence="1" id="KW-0812">Transmembrane</keyword>
<proteinExistence type="predicted"/>
<sequence>MCPYIPACASTTTWAPSVFDKHRKSISPKEILNRVSRQYKKDAVGYCGGHDLLFIFILVFLRFEDGWHYPLLIHRNGHFFPWVGYGQLAKASACLFIFLGTWLIDIVYRLQQSASISMIGDQLRIYDLVFSHQLVDDQL</sequence>
<accession>A0AAV3Q4K0</accession>
<keyword evidence="1" id="KW-1133">Transmembrane helix</keyword>
<evidence type="ECO:0000256" key="1">
    <source>
        <dbReference type="SAM" id="Phobius"/>
    </source>
</evidence>
<gene>
    <name evidence="2" type="ORF">LIER_15449</name>
</gene>
<organism evidence="2 3">
    <name type="scientific">Lithospermum erythrorhizon</name>
    <name type="common">Purple gromwell</name>
    <name type="synonym">Lithospermum officinale var. erythrorhizon</name>
    <dbReference type="NCBI Taxonomy" id="34254"/>
    <lineage>
        <taxon>Eukaryota</taxon>
        <taxon>Viridiplantae</taxon>
        <taxon>Streptophyta</taxon>
        <taxon>Embryophyta</taxon>
        <taxon>Tracheophyta</taxon>
        <taxon>Spermatophyta</taxon>
        <taxon>Magnoliopsida</taxon>
        <taxon>eudicotyledons</taxon>
        <taxon>Gunneridae</taxon>
        <taxon>Pentapetalae</taxon>
        <taxon>asterids</taxon>
        <taxon>lamiids</taxon>
        <taxon>Boraginales</taxon>
        <taxon>Boraginaceae</taxon>
        <taxon>Boraginoideae</taxon>
        <taxon>Lithospermeae</taxon>
        <taxon>Lithospermum</taxon>
    </lineage>
</organism>